<evidence type="ECO:0000313" key="2">
    <source>
        <dbReference type="EMBL" id="RXK56194.1"/>
    </source>
</evidence>
<proteinExistence type="predicted"/>
<name>A0A4Q1CAW6_9BACT</name>
<feature type="repeat" description="TPR" evidence="1">
    <location>
        <begin position="27"/>
        <end position="60"/>
    </location>
</feature>
<gene>
    <name evidence="2" type="ORF">ESB00_10070</name>
</gene>
<evidence type="ECO:0000256" key="1">
    <source>
        <dbReference type="PROSITE-ProRule" id="PRU00339"/>
    </source>
</evidence>
<dbReference type="RefSeq" id="WP_129047560.1">
    <property type="nucleotide sequence ID" value="NZ_SDHX01000001.1"/>
</dbReference>
<organism evidence="2 3">
    <name type="scientific">Oleiharenicola lentus</name>
    <dbReference type="NCBI Taxonomy" id="2508720"/>
    <lineage>
        <taxon>Bacteria</taxon>
        <taxon>Pseudomonadati</taxon>
        <taxon>Verrucomicrobiota</taxon>
        <taxon>Opitutia</taxon>
        <taxon>Opitutales</taxon>
        <taxon>Opitutaceae</taxon>
        <taxon>Oleiharenicola</taxon>
    </lineage>
</organism>
<dbReference type="Gene3D" id="1.25.40.10">
    <property type="entry name" value="Tetratricopeptide repeat domain"/>
    <property type="match status" value="1"/>
</dbReference>
<accession>A0A4Q1CAW6</accession>
<evidence type="ECO:0000313" key="3">
    <source>
        <dbReference type="Proteomes" id="UP000290218"/>
    </source>
</evidence>
<dbReference type="OrthoDB" id="9799590at2"/>
<reference evidence="2 3" key="1">
    <citation type="submission" date="2019-01" db="EMBL/GenBank/DDBJ databases">
        <title>Lacunisphaera sp. strain TWA-58.</title>
        <authorList>
            <person name="Chen W.-M."/>
        </authorList>
    </citation>
    <scope>NUCLEOTIDE SEQUENCE [LARGE SCALE GENOMIC DNA]</scope>
    <source>
        <strain evidence="2 3">TWA-58</strain>
    </source>
</reference>
<dbReference type="InterPro" id="IPR019734">
    <property type="entry name" value="TPR_rpt"/>
</dbReference>
<dbReference type="NCBIfam" id="NF047558">
    <property type="entry name" value="TPR_END_plus"/>
    <property type="match status" value="1"/>
</dbReference>
<dbReference type="PROSITE" id="PS50005">
    <property type="entry name" value="TPR"/>
    <property type="match status" value="1"/>
</dbReference>
<dbReference type="SUPFAM" id="SSF48452">
    <property type="entry name" value="TPR-like"/>
    <property type="match status" value="1"/>
</dbReference>
<comment type="caution">
    <text evidence="2">The sequence shown here is derived from an EMBL/GenBank/DDBJ whole genome shotgun (WGS) entry which is preliminary data.</text>
</comment>
<protein>
    <submittedName>
        <fullName evidence="2">Uncharacterized protein</fullName>
    </submittedName>
</protein>
<dbReference type="EMBL" id="SDHX01000001">
    <property type="protein sequence ID" value="RXK56194.1"/>
    <property type="molecule type" value="Genomic_DNA"/>
</dbReference>
<dbReference type="InterPro" id="IPR011990">
    <property type="entry name" value="TPR-like_helical_dom_sf"/>
</dbReference>
<keyword evidence="1" id="KW-0802">TPR repeat</keyword>
<dbReference type="AlphaFoldDB" id="A0A4Q1CAW6"/>
<dbReference type="Proteomes" id="UP000290218">
    <property type="component" value="Unassembled WGS sequence"/>
</dbReference>
<keyword evidence="3" id="KW-1185">Reference proteome</keyword>
<sequence>MAKTSKPDPQFEIEFYEAVHRRCPGYTEVVSLLGGLYTKVGRIADGLKMDRKLVRLEPTNATAHYNLACSLALCKKRPDALRTLRQAIALGYDDRDWMEQDPDLEILKPDPEFQQLLKQLKPQS</sequence>